<gene>
    <name evidence="2" type="ORF">Mco01_67560</name>
</gene>
<evidence type="ECO:0000313" key="3">
    <source>
        <dbReference type="Proteomes" id="UP000603904"/>
    </source>
</evidence>
<feature type="compositionally biased region" description="Pro residues" evidence="1">
    <location>
        <begin position="48"/>
        <end position="58"/>
    </location>
</feature>
<dbReference type="RefSeq" id="WP_204060817.1">
    <property type="nucleotide sequence ID" value="NZ_BAAAGP010000035.1"/>
</dbReference>
<dbReference type="Proteomes" id="UP000603904">
    <property type="component" value="Unassembled WGS sequence"/>
</dbReference>
<organism evidence="2 3">
    <name type="scientific">Microbispora corallina</name>
    <dbReference type="NCBI Taxonomy" id="83302"/>
    <lineage>
        <taxon>Bacteria</taxon>
        <taxon>Bacillati</taxon>
        <taxon>Actinomycetota</taxon>
        <taxon>Actinomycetes</taxon>
        <taxon>Streptosporangiales</taxon>
        <taxon>Streptosporangiaceae</taxon>
        <taxon>Microbispora</taxon>
    </lineage>
</organism>
<feature type="region of interest" description="Disordered" evidence="1">
    <location>
        <begin position="40"/>
        <end position="70"/>
    </location>
</feature>
<protein>
    <submittedName>
        <fullName evidence="2">Uncharacterized protein</fullName>
    </submittedName>
</protein>
<proteinExistence type="predicted"/>
<evidence type="ECO:0000256" key="1">
    <source>
        <dbReference type="SAM" id="MobiDB-lite"/>
    </source>
</evidence>
<keyword evidence="3" id="KW-1185">Reference proteome</keyword>
<dbReference type="EMBL" id="BOOC01000044">
    <property type="protein sequence ID" value="GIH43756.1"/>
    <property type="molecule type" value="Genomic_DNA"/>
</dbReference>
<sequence length="70" mass="7046">MTTPAQGPGPQRPGTEPTPLTPPDPTGLEAWIRQVLGLAGPRASAFTPPLPGGDPGTPPGEDLPGGDVRE</sequence>
<accession>A0ABQ4G9J9</accession>
<feature type="compositionally biased region" description="Low complexity" evidence="1">
    <location>
        <begin position="59"/>
        <end position="70"/>
    </location>
</feature>
<name>A0ABQ4G9J9_9ACTN</name>
<evidence type="ECO:0000313" key="2">
    <source>
        <dbReference type="EMBL" id="GIH43756.1"/>
    </source>
</evidence>
<feature type="region of interest" description="Disordered" evidence="1">
    <location>
        <begin position="1"/>
        <end position="27"/>
    </location>
</feature>
<reference evidence="2 3" key="1">
    <citation type="submission" date="2021-01" db="EMBL/GenBank/DDBJ databases">
        <title>Whole genome shotgun sequence of Microbispora corallina NBRC 16416.</title>
        <authorList>
            <person name="Komaki H."/>
            <person name="Tamura T."/>
        </authorList>
    </citation>
    <scope>NUCLEOTIDE SEQUENCE [LARGE SCALE GENOMIC DNA]</scope>
    <source>
        <strain evidence="2 3">NBRC 16416</strain>
    </source>
</reference>
<comment type="caution">
    <text evidence="2">The sequence shown here is derived from an EMBL/GenBank/DDBJ whole genome shotgun (WGS) entry which is preliminary data.</text>
</comment>